<dbReference type="EMBL" id="LJHD01000103">
    <property type="protein sequence ID" value="ONI44571.1"/>
    <property type="molecule type" value="Genomic_DNA"/>
</dbReference>
<gene>
    <name evidence="1" type="ORF">AN640_05350</name>
</gene>
<keyword evidence="2" id="KW-1185">Reference proteome</keyword>
<sequence length="176" mass="20127">MLKVLKTCKNILEFFKEPIIAVLVALIISQFFVAHTTIPTGSMISTININDHMFVSNIPFYYRNPERGEIVIFKYGEDNLVKRVIGLPGETVDLKYGKVYINGEVLNEIDYIRFPDTTYPQVVSFPYTIPEEHYFVMGDNRENSADSRSFGAISRDTIFSLGGYRVYPFNNMGIVD</sequence>
<evidence type="ECO:0000313" key="1">
    <source>
        <dbReference type="EMBL" id="ONI44571.1"/>
    </source>
</evidence>
<comment type="caution">
    <text evidence="1">The sequence shown here is derived from an EMBL/GenBank/DDBJ whole genome shotgun (WGS) entry which is preliminary data.</text>
</comment>
<dbReference type="Proteomes" id="UP000188637">
    <property type="component" value="Unassembled WGS sequence"/>
</dbReference>
<protein>
    <submittedName>
        <fullName evidence="1">Signal peptidase I</fullName>
    </submittedName>
</protein>
<name>A0ACC8XI44_9FIRM</name>
<evidence type="ECO:0000313" key="2">
    <source>
        <dbReference type="Proteomes" id="UP000188637"/>
    </source>
</evidence>
<proteinExistence type="predicted"/>
<organism evidence="1 2">
    <name type="scientific">Candidatus Epulonipiscium fishelsonii</name>
    <dbReference type="NCBI Taxonomy" id="77094"/>
    <lineage>
        <taxon>Bacteria</taxon>
        <taxon>Bacillati</taxon>
        <taxon>Bacillota</taxon>
        <taxon>Clostridia</taxon>
        <taxon>Lachnospirales</taxon>
        <taxon>Lachnospiraceae</taxon>
        <taxon>Candidatus Epulonipiscium</taxon>
    </lineage>
</organism>
<accession>A0ACC8XI44</accession>
<reference evidence="1" key="1">
    <citation type="submission" date="2016-08" db="EMBL/GenBank/DDBJ databases">
        <authorList>
            <person name="Ngugi D.K."/>
            <person name="Miyake S."/>
            <person name="Stingl U."/>
        </authorList>
    </citation>
    <scope>NUCLEOTIDE SEQUENCE</scope>
    <source>
        <strain evidence="1">SCG-D08WGA-EpuloA1</strain>
    </source>
</reference>